<feature type="compositionally biased region" description="Low complexity" evidence="1">
    <location>
        <begin position="103"/>
        <end position="123"/>
    </location>
</feature>
<feature type="non-terminal residue" evidence="2">
    <location>
        <position position="123"/>
    </location>
</feature>
<sequence length="123" mass="12301">QASSPNGDAAPRKRSFTVFRYPGDPEPADDPADAPVQPEPAPASSPVFDDAPIEPAAHTPSTPTGWGDPVVISGGASVNFDDGADSWAPPESTAPADVTPISAAPSAPAHAPAWLAAAPEPTS</sequence>
<proteinExistence type="predicted"/>
<organism evidence="2 3">
    <name type="scientific">Schaalia odontolytica F0309</name>
    <dbReference type="NCBI Taxonomy" id="649742"/>
    <lineage>
        <taxon>Bacteria</taxon>
        <taxon>Bacillati</taxon>
        <taxon>Actinomycetota</taxon>
        <taxon>Actinomycetes</taxon>
        <taxon>Actinomycetales</taxon>
        <taxon>Actinomycetaceae</taxon>
        <taxon>Schaalia</taxon>
    </lineage>
</organism>
<protein>
    <submittedName>
        <fullName evidence="2">Uncharacterized protein</fullName>
    </submittedName>
</protein>
<evidence type="ECO:0000313" key="2">
    <source>
        <dbReference type="EMBL" id="EFF79403.1"/>
    </source>
</evidence>
<evidence type="ECO:0000256" key="1">
    <source>
        <dbReference type="SAM" id="MobiDB-lite"/>
    </source>
</evidence>
<dbReference type="Proteomes" id="UP000003150">
    <property type="component" value="Unassembled WGS sequence"/>
</dbReference>
<gene>
    <name evidence="2" type="ORF">HMPREF0970_01666</name>
</gene>
<comment type="caution">
    <text evidence="2">The sequence shown here is derived from an EMBL/GenBank/DDBJ whole genome shotgun (WGS) entry which is preliminary data.</text>
</comment>
<name>D4U0C6_9ACTO</name>
<accession>D4U0C6</accession>
<reference evidence="2 3" key="1">
    <citation type="submission" date="2009-10" db="EMBL/GenBank/DDBJ databases">
        <authorList>
            <person name="Weinstock G."/>
            <person name="Sodergren E."/>
            <person name="Clifton S."/>
            <person name="Fulton L."/>
            <person name="Fulton B."/>
            <person name="Courtney L."/>
            <person name="Fronick C."/>
            <person name="Harrison M."/>
            <person name="Strong C."/>
            <person name="Farmer C."/>
            <person name="Delahaunty K."/>
            <person name="Markovic C."/>
            <person name="Hall O."/>
            <person name="Minx P."/>
            <person name="Tomlinson C."/>
            <person name="Mitreva M."/>
            <person name="Nelson J."/>
            <person name="Hou S."/>
            <person name="Wollam A."/>
            <person name="Pepin K.H."/>
            <person name="Johnson M."/>
            <person name="Bhonagiri V."/>
            <person name="Nash W.E."/>
            <person name="Warren W."/>
            <person name="Chinwalla A."/>
            <person name="Mardis E.R."/>
            <person name="Wilson R.K."/>
        </authorList>
    </citation>
    <scope>NUCLEOTIDE SEQUENCE [LARGE SCALE GENOMIC DNA]</scope>
    <source>
        <strain evidence="2 3">F0309</strain>
    </source>
</reference>
<dbReference type="HOGENOM" id="CLU_2019926_0_0_11"/>
<dbReference type="AlphaFoldDB" id="D4U0C6"/>
<evidence type="ECO:0000313" key="3">
    <source>
        <dbReference type="Proteomes" id="UP000003150"/>
    </source>
</evidence>
<feature type="non-terminal residue" evidence="2">
    <location>
        <position position="1"/>
    </location>
</feature>
<feature type="region of interest" description="Disordered" evidence="1">
    <location>
        <begin position="1"/>
        <end position="123"/>
    </location>
</feature>
<dbReference type="EMBL" id="ACYT02000062">
    <property type="protein sequence ID" value="EFF79403.1"/>
    <property type="molecule type" value="Genomic_DNA"/>
</dbReference>